<dbReference type="CDD" id="cd01098">
    <property type="entry name" value="PAN_AP_plant"/>
    <property type="match status" value="1"/>
</dbReference>
<keyword evidence="12" id="KW-1015">Disulfide bond</keyword>
<dbReference type="FunFam" id="3.30.200.20:FF:000059">
    <property type="entry name" value="S-receptor-like serine/threonine-protein kinase"/>
    <property type="match status" value="1"/>
</dbReference>
<evidence type="ECO:0000256" key="16">
    <source>
        <dbReference type="ARBA" id="ARBA00048679"/>
    </source>
</evidence>
<dbReference type="GO" id="GO:0016020">
    <property type="term" value="C:membrane"/>
    <property type="evidence" value="ECO:0007669"/>
    <property type="project" value="UniProtKB-SubCell"/>
</dbReference>
<dbReference type="CDD" id="cd00028">
    <property type="entry name" value="B_lectin"/>
    <property type="match status" value="1"/>
</dbReference>
<evidence type="ECO:0000313" key="23">
    <source>
        <dbReference type="EMBL" id="KAK1647366.1"/>
    </source>
</evidence>
<dbReference type="PANTHER" id="PTHR47974">
    <property type="entry name" value="OS07G0415500 PROTEIN"/>
    <property type="match status" value="1"/>
</dbReference>
<keyword evidence="10 19" id="KW-1133">Transmembrane helix</keyword>
<feature type="transmembrane region" description="Helical" evidence="19">
    <location>
        <begin position="480"/>
        <end position="506"/>
    </location>
</feature>
<evidence type="ECO:0000256" key="9">
    <source>
        <dbReference type="ARBA" id="ARBA00022840"/>
    </source>
</evidence>
<dbReference type="SUPFAM" id="SSF56112">
    <property type="entry name" value="Protein kinase-like (PK-like)"/>
    <property type="match status" value="1"/>
</dbReference>
<dbReference type="SUPFAM" id="SSF51110">
    <property type="entry name" value="alpha-D-mannose-specific plant lectins"/>
    <property type="match status" value="1"/>
</dbReference>
<dbReference type="GO" id="GO:0005524">
    <property type="term" value="F:ATP binding"/>
    <property type="evidence" value="ECO:0007669"/>
    <property type="project" value="UniProtKB-UniRule"/>
</dbReference>
<protein>
    <recommendedName>
        <fullName evidence="17">Receptor-like serine/threonine-protein kinase</fullName>
        <ecNumber evidence="17">2.7.11.1</ecNumber>
    </recommendedName>
</protein>
<dbReference type="FunFam" id="3.50.4.10:FF:000005">
    <property type="entry name" value="Serine/threonine-protein kinase"/>
    <property type="match status" value="1"/>
</dbReference>
<keyword evidence="7 17" id="KW-0547">Nucleotide-binding</keyword>
<dbReference type="Gene3D" id="3.30.200.20">
    <property type="entry name" value="Phosphorylase Kinase, domain 1"/>
    <property type="match status" value="1"/>
</dbReference>
<dbReference type="InterPro" id="IPR003609">
    <property type="entry name" value="Pan_app"/>
</dbReference>
<evidence type="ECO:0000256" key="17">
    <source>
        <dbReference type="PIRNR" id="PIRNR000641"/>
    </source>
</evidence>
<dbReference type="InterPro" id="IPR011009">
    <property type="entry name" value="Kinase-like_dom_sf"/>
</dbReference>
<evidence type="ECO:0000256" key="3">
    <source>
        <dbReference type="ARBA" id="ARBA00022536"/>
    </source>
</evidence>
<dbReference type="PROSITE" id="PS00107">
    <property type="entry name" value="PROTEIN_KINASE_ATP"/>
    <property type="match status" value="1"/>
</dbReference>
<dbReference type="SMART" id="SM00108">
    <property type="entry name" value="B_lectin"/>
    <property type="match status" value="1"/>
</dbReference>
<evidence type="ECO:0000256" key="18">
    <source>
        <dbReference type="PROSITE-ProRule" id="PRU10141"/>
    </source>
</evidence>
<accession>A0AAD8S9K6</accession>
<evidence type="ECO:0000256" key="7">
    <source>
        <dbReference type="ARBA" id="ARBA00022741"/>
    </source>
</evidence>
<dbReference type="InterPro" id="IPR024171">
    <property type="entry name" value="SRK-like_kinase"/>
</dbReference>
<evidence type="ECO:0000256" key="12">
    <source>
        <dbReference type="ARBA" id="ARBA00023157"/>
    </source>
</evidence>
<dbReference type="Gene3D" id="2.90.10.10">
    <property type="entry name" value="Bulb-type lectin domain"/>
    <property type="match status" value="1"/>
</dbReference>
<dbReference type="PROSITE" id="PS00108">
    <property type="entry name" value="PROTEIN_KINASE_ST"/>
    <property type="match status" value="1"/>
</dbReference>
<dbReference type="GO" id="GO:0051707">
    <property type="term" value="P:response to other organism"/>
    <property type="evidence" value="ECO:0007669"/>
    <property type="project" value="UniProtKB-ARBA"/>
</dbReference>
<organism evidence="23 24">
    <name type="scientific">Lolium multiflorum</name>
    <name type="common">Italian ryegrass</name>
    <name type="synonym">Lolium perenne subsp. multiflorum</name>
    <dbReference type="NCBI Taxonomy" id="4521"/>
    <lineage>
        <taxon>Eukaryota</taxon>
        <taxon>Viridiplantae</taxon>
        <taxon>Streptophyta</taxon>
        <taxon>Embryophyta</taxon>
        <taxon>Tracheophyta</taxon>
        <taxon>Spermatophyta</taxon>
        <taxon>Magnoliopsida</taxon>
        <taxon>Liliopsida</taxon>
        <taxon>Poales</taxon>
        <taxon>Poaceae</taxon>
        <taxon>BOP clade</taxon>
        <taxon>Pooideae</taxon>
        <taxon>Poodae</taxon>
        <taxon>Poeae</taxon>
        <taxon>Poeae Chloroplast Group 2 (Poeae type)</taxon>
        <taxon>Loliodinae</taxon>
        <taxon>Loliinae</taxon>
        <taxon>Lolium</taxon>
    </lineage>
</organism>
<dbReference type="InterPro" id="IPR036426">
    <property type="entry name" value="Bulb-type_lectin_dom_sf"/>
</dbReference>
<feature type="domain" description="Protein kinase" evidence="21">
    <location>
        <begin position="545"/>
        <end position="836"/>
    </location>
</feature>
<keyword evidence="3" id="KW-0245">EGF-like domain</keyword>
<dbReference type="FunFam" id="1.10.510.10:FF:000302">
    <property type="entry name" value="Serine/threonine-protein kinase"/>
    <property type="match status" value="1"/>
</dbReference>
<reference evidence="23" key="1">
    <citation type="submission" date="2023-07" db="EMBL/GenBank/DDBJ databases">
        <title>A chromosome-level genome assembly of Lolium multiflorum.</title>
        <authorList>
            <person name="Chen Y."/>
            <person name="Copetti D."/>
            <person name="Kolliker R."/>
            <person name="Studer B."/>
        </authorList>
    </citation>
    <scope>NUCLEOTIDE SEQUENCE</scope>
    <source>
        <strain evidence="23">02402/16</strain>
        <tissue evidence="23">Leaf</tissue>
    </source>
</reference>
<name>A0AAD8S9K6_LOLMU</name>
<dbReference type="GO" id="GO:0004674">
    <property type="term" value="F:protein serine/threonine kinase activity"/>
    <property type="evidence" value="ECO:0007669"/>
    <property type="project" value="UniProtKB-KW"/>
</dbReference>
<evidence type="ECO:0000256" key="14">
    <source>
        <dbReference type="ARBA" id="ARBA00023180"/>
    </source>
</evidence>
<keyword evidence="9 17" id="KW-0067">ATP-binding</keyword>
<dbReference type="InterPro" id="IPR000719">
    <property type="entry name" value="Prot_kinase_dom"/>
</dbReference>
<gene>
    <name evidence="23" type="ORF">QYE76_065171</name>
</gene>
<evidence type="ECO:0000256" key="6">
    <source>
        <dbReference type="ARBA" id="ARBA00022729"/>
    </source>
</evidence>
<dbReference type="PIRSF" id="PIRSF000641">
    <property type="entry name" value="SRK"/>
    <property type="match status" value="1"/>
</dbReference>
<comment type="catalytic activity">
    <reaction evidence="15 17">
        <text>L-threonyl-[protein] + ATP = O-phospho-L-threonyl-[protein] + ADP + H(+)</text>
        <dbReference type="Rhea" id="RHEA:46608"/>
        <dbReference type="Rhea" id="RHEA-COMP:11060"/>
        <dbReference type="Rhea" id="RHEA-COMP:11605"/>
        <dbReference type="ChEBI" id="CHEBI:15378"/>
        <dbReference type="ChEBI" id="CHEBI:30013"/>
        <dbReference type="ChEBI" id="CHEBI:30616"/>
        <dbReference type="ChEBI" id="CHEBI:61977"/>
        <dbReference type="ChEBI" id="CHEBI:456216"/>
        <dbReference type="EC" id="2.7.11.1"/>
    </reaction>
</comment>
<proteinExistence type="inferred from homology"/>
<dbReference type="InterPro" id="IPR001480">
    <property type="entry name" value="Bulb-type_lectin_dom"/>
</dbReference>
<dbReference type="Gene3D" id="1.10.510.10">
    <property type="entry name" value="Transferase(Phosphotransferase) domain 1"/>
    <property type="match status" value="1"/>
</dbReference>
<feature type="binding site" evidence="18">
    <location>
        <position position="573"/>
    </location>
    <ligand>
        <name>ATP</name>
        <dbReference type="ChEBI" id="CHEBI:30616"/>
    </ligand>
</feature>
<evidence type="ECO:0000256" key="5">
    <source>
        <dbReference type="ARBA" id="ARBA00022692"/>
    </source>
</evidence>
<evidence type="ECO:0000256" key="8">
    <source>
        <dbReference type="ARBA" id="ARBA00022777"/>
    </source>
</evidence>
<evidence type="ECO:0000256" key="4">
    <source>
        <dbReference type="ARBA" id="ARBA00022679"/>
    </source>
</evidence>
<dbReference type="Pfam" id="PF00954">
    <property type="entry name" value="S_locus_glycop"/>
    <property type="match status" value="1"/>
</dbReference>
<evidence type="ECO:0000313" key="24">
    <source>
        <dbReference type="Proteomes" id="UP001231189"/>
    </source>
</evidence>
<keyword evidence="5 19" id="KW-0812">Transmembrane</keyword>
<dbReference type="EC" id="2.7.11.1" evidence="17"/>
<dbReference type="EMBL" id="JAUUTY010000004">
    <property type="protein sequence ID" value="KAK1647366.1"/>
    <property type="molecule type" value="Genomic_DNA"/>
</dbReference>
<dbReference type="PROSITE" id="PS50927">
    <property type="entry name" value="BULB_LECTIN"/>
    <property type="match status" value="1"/>
</dbReference>
<sequence>MTAYTLLLVLTVFALPRVGRAGTQRDRDSLPRGSSIAVEDHASDVLVSPNGAFACGFHAVSTTVFTFSVWFARSAVADRAVVWSAAASPNARRVVLHSQGSRLALDGRRGALVLTDYDGEVVWNSTAADGAARARLRDTGSLAVEDARGAVLWQSFDHPTDTLLPAQSVGANGLVSSGRLLAPGHYGFRFSDYAMLSLVYDDGGGGGQVSSIYWPNPYFSYWQNSRKIYNFTRQAGFDSSGHFLASDNATFDAADLGAAGVTRRLTLDTDGNLRMYSLDARGETWSVSWMAFPNPCIIHGVCGANAVCLYTPSPSCVCAPGHDRADRSDWSRGCRPTFGNSAGVARDQVKFLELPHTDFWGFDLNNSEFLSLDACQAQCVGEPSCVVFQYKQGKGECYPKSLMFNGRTFPGLPGSAYIKVPADFDVPAVNVHQWQTDGISGLATQLEDIARCQGGAGLPPEFLLNVSSTARASSSQRKSLWFYFYGFLSAFLVIEVFVVAFGCWLFSKKGILSRPSELLAVEEGYRMITSHFRAYTYSELQRATRKFRTEIGHGGSGIVYKGVLDDERTVAVKVLQDVSQSEEVFQAELSAIGRIYHMNLVRMWGFCSEGVHRILVYEYVENGSLANVLFQSSGKLLGWKQRFNIALGVAKGLAYLHNECLEWIIHCDMKPENILLDDEMEPKITDFGLAKLLNRDGSDSGLSRIRGTRGYMAPEWVSSLPITEKVDVYSYGVVLLELMKGRRVSDWVVDGAQGLETDVRAVVKMIVDRSKLDDAGWVLDLVDERLDGQFNHVQAKMIAQLAISCLEEDRNKRPGMKNVVQMLISADDESRGHQYPDI</sequence>
<keyword evidence="8 17" id="KW-0418">Kinase</keyword>
<comment type="catalytic activity">
    <reaction evidence="16 17">
        <text>L-seryl-[protein] + ATP = O-phospho-L-seryl-[protein] + ADP + H(+)</text>
        <dbReference type="Rhea" id="RHEA:17989"/>
        <dbReference type="Rhea" id="RHEA-COMP:9863"/>
        <dbReference type="Rhea" id="RHEA-COMP:11604"/>
        <dbReference type="ChEBI" id="CHEBI:15378"/>
        <dbReference type="ChEBI" id="CHEBI:29999"/>
        <dbReference type="ChEBI" id="CHEBI:30616"/>
        <dbReference type="ChEBI" id="CHEBI:83421"/>
        <dbReference type="ChEBI" id="CHEBI:456216"/>
        <dbReference type="EC" id="2.7.11.1"/>
    </reaction>
</comment>
<evidence type="ECO:0000256" key="19">
    <source>
        <dbReference type="SAM" id="Phobius"/>
    </source>
</evidence>
<dbReference type="Gene3D" id="3.50.4.10">
    <property type="entry name" value="Hepatocyte Growth Factor"/>
    <property type="match status" value="1"/>
</dbReference>
<dbReference type="InterPro" id="IPR000858">
    <property type="entry name" value="S_locus_glycoprot_dom"/>
</dbReference>
<keyword evidence="2 17" id="KW-0723">Serine/threonine-protein kinase</keyword>
<dbReference type="SMART" id="SM00220">
    <property type="entry name" value="S_TKc"/>
    <property type="match status" value="1"/>
</dbReference>
<evidence type="ECO:0000256" key="13">
    <source>
        <dbReference type="ARBA" id="ARBA00023170"/>
    </source>
</evidence>
<evidence type="ECO:0000259" key="21">
    <source>
        <dbReference type="PROSITE" id="PS50011"/>
    </source>
</evidence>
<feature type="chain" id="PRO_5042043642" description="Receptor-like serine/threonine-protein kinase" evidence="20">
    <location>
        <begin position="22"/>
        <end position="838"/>
    </location>
</feature>
<evidence type="ECO:0000256" key="15">
    <source>
        <dbReference type="ARBA" id="ARBA00047899"/>
    </source>
</evidence>
<dbReference type="InterPro" id="IPR008271">
    <property type="entry name" value="Ser/Thr_kinase_AS"/>
</dbReference>
<keyword evidence="4 17" id="KW-0808">Transferase</keyword>
<evidence type="ECO:0000256" key="1">
    <source>
        <dbReference type="ARBA" id="ARBA00004479"/>
    </source>
</evidence>
<comment type="caution">
    <text evidence="23">The sequence shown here is derived from an EMBL/GenBank/DDBJ whole genome shotgun (WGS) entry which is preliminary data.</text>
</comment>
<evidence type="ECO:0000256" key="10">
    <source>
        <dbReference type="ARBA" id="ARBA00022989"/>
    </source>
</evidence>
<evidence type="ECO:0000256" key="20">
    <source>
        <dbReference type="SAM" id="SignalP"/>
    </source>
</evidence>
<dbReference type="Pfam" id="PF01453">
    <property type="entry name" value="B_lectin"/>
    <property type="match status" value="1"/>
</dbReference>
<keyword evidence="14" id="KW-0325">Glycoprotein</keyword>
<evidence type="ECO:0000259" key="22">
    <source>
        <dbReference type="PROSITE" id="PS50927"/>
    </source>
</evidence>
<dbReference type="Pfam" id="PF00024">
    <property type="entry name" value="PAN_1"/>
    <property type="match status" value="1"/>
</dbReference>
<dbReference type="PROSITE" id="PS50011">
    <property type="entry name" value="PROTEIN_KINASE_DOM"/>
    <property type="match status" value="1"/>
</dbReference>
<keyword evidence="13" id="KW-0675">Receptor</keyword>
<dbReference type="Proteomes" id="UP001231189">
    <property type="component" value="Unassembled WGS sequence"/>
</dbReference>
<dbReference type="PANTHER" id="PTHR47974:SF28">
    <property type="entry name" value="NON-SPECIFIC SERINE_THREONINE PROTEIN KINASE"/>
    <property type="match status" value="1"/>
</dbReference>
<comment type="similarity">
    <text evidence="17">Belongs to the protein kinase superfamily. Ser/Thr protein kinase family.</text>
</comment>
<dbReference type="AlphaFoldDB" id="A0AAD8S9K6"/>
<comment type="subcellular location">
    <subcellularLocation>
        <location evidence="1">Membrane</location>
        <topology evidence="1">Single-pass type I membrane protein</topology>
    </subcellularLocation>
</comment>
<dbReference type="InterPro" id="IPR017441">
    <property type="entry name" value="Protein_kinase_ATP_BS"/>
</dbReference>
<dbReference type="GO" id="GO:0048544">
    <property type="term" value="P:recognition of pollen"/>
    <property type="evidence" value="ECO:0007669"/>
    <property type="project" value="InterPro"/>
</dbReference>
<feature type="domain" description="Bulb-type lectin" evidence="22">
    <location>
        <begin position="31"/>
        <end position="157"/>
    </location>
</feature>
<feature type="signal peptide" evidence="20">
    <location>
        <begin position="1"/>
        <end position="21"/>
    </location>
</feature>
<evidence type="ECO:0000256" key="2">
    <source>
        <dbReference type="ARBA" id="ARBA00022527"/>
    </source>
</evidence>
<dbReference type="Pfam" id="PF00069">
    <property type="entry name" value="Pkinase"/>
    <property type="match status" value="1"/>
</dbReference>
<keyword evidence="11 19" id="KW-0472">Membrane</keyword>
<keyword evidence="24" id="KW-1185">Reference proteome</keyword>
<evidence type="ECO:0000256" key="11">
    <source>
        <dbReference type="ARBA" id="ARBA00023136"/>
    </source>
</evidence>
<keyword evidence="6 20" id="KW-0732">Signal</keyword>
<dbReference type="CDD" id="cd14066">
    <property type="entry name" value="STKc_IRAK"/>
    <property type="match status" value="1"/>
</dbReference>